<keyword evidence="3" id="KW-1185">Reference proteome</keyword>
<dbReference type="InterPro" id="IPR041673">
    <property type="entry name" value="TetR_C_23"/>
</dbReference>
<protein>
    <recommendedName>
        <fullName evidence="1">Tetracyclin repressor-like C-terminal domain-containing protein</fullName>
    </recommendedName>
</protein>
<evidence type="ECO:0000313" key="2">
    <source>
        <dbReference type="EMBL" id="SFZ80330.1"/>
    </source>
</evidence>
<gene>
    <name evidence="2" type="ORF">MARIT_0427</name>
</gene>
<dbReference type="AlphaFoldDB" id="A0A2H1E6D6"/>
<dbReference type="Pfam" id="PF17931">
    <property type="entry name" value="TetR_C_23"/>
    <property type="match status" value="1"/>
</dbReference>
<feature type="domain" description="Tetracyclin repressor-like C-terminal" evidence="1">
    <location>
        <begin position="83"/>
        <end position="210"/>
    </location>
</feature>
<evidence type="ECO:0000259" key="1">
    <source>
        <dbReference type="Pfam" id="PF17931"/>
    </source>
</evidence>
<reference evidence="2 3" key="1">
    <citation type="submission" date="2016-11" db="EMBL/GenBank/DDBJ databases">
        <authorList>
            <person name="Jaros S."/>
            <person name="Januszkiewicz K."/>
            <person name="Wedrychowicz H."/>
        </authorList>
    </citation>
    <scope>NUCLEOTIDE SEQUENCE [LARGE SCALE GENOMIC DNA]</scope>
    <source>
        <strain evidence="2">NCIMB 2154T</strain>
    </source>
</reference>
<accession>A0A2H1E6D6</accession>
<proteinExistence type="predicted"/>
<dbReference type="EMBL" id="LT634361">
    <property type="protein sequence ID" value="SFZ80330.1"/>
    <property type="molecule type" value="Genomic_DNA"/>
</dbReference>
<evidence type="ECO:0000313" key="3">
    <source>
        <dbReference type="Proteomes" id="UP000231564"/>
    </source>
</evidence>
<dbReference type="InterPro" id="IPR036271">
    <property type="entry name" value="Tet_transcr_reg_TetR-rel_C_sf"/>
</dbReference>
<dbReference type="STRING" id="1349785.GCA_000509405_02743"/>
<organism evidence="2 3">
    <name type="scientific">Tenacibaculum maritimum NCIMB 2154</name>
    <dbReference type="NCBI Taxonomy" id="1349785"/>
    <lineage>
        <taxon>Bacteria</taxon>
        <taxon>Pseudomonadati</taxon>
        <taxon>Bacteroidota</taxon>
        <taxon>Flavobacteriia</taxon>
        <taxon>Flavobacteriales</taxon>
        <taxon>Flavobacteriaceae</taxon>
        <taxon>Tenacibaculum</taxon>
    </lineage>
</organism>
<sequence>MDQGNRITSDKIIALYMEEVLTETHITSVYAFAKKHNFEENEFYHHFSSFEVLEKEIFAIFCTKTVALLLKNEAYKNYDSKSKLLSFYYTFFELLTANRSYVHIKLGTHKNKLASLKLLSKLRKEFIEFIDKEIHTDAIDFKNKTINKLQSKGVLESAWFHLLCTLQFWLADTSSNFEKTDIFIEKSIKASFDLKEVTPIQSVFDFAKFLWKEKIPVI</sequence>
<dbReference type="Proteomes" id="UP000231564">
    <property type="component" value="Chromosome MARIT"/>
</dbReference>
<dbReference type="OrthoDB" id="977687at2"/>
<name>A0A2H1E6D6_9FLAO</name>
<dbReference type="SUPFAM" id="SSF48498">
    <property type="entry name" value="Tetracyclin repressor-like, C-terminal domain"/>
    <property type="match status" value="1"/>
</dbReference>
<dbReference type="KEGG" id="tmar:MARIT_0427"/>